<dbReference type="SUPFAM" id="SSF51735">
    <property type="entry name" value="NAD(P)-binding Rossmann-fold domains"/>
    <property type="match status" value="1"/>
</dbReference>
<dbReference type="PRINTS" id="PR00081">
    <property type="entry name" value="GDHRDH"/>
</dbReference>
<dbReference type="InParanoid" id="A0A1V8TVD5"/>
<dbReference type="GO" id="GO:0050085">
    <property type="term" value="F:mannitol 2-dehydrogenase (NADP+) activity"/>
    <property type="evidence" value="ECO:0007669"/>
    <property type="project" value="UniProtKB-EC"/>
</dbReference>
<keyword evidence="8" id="KW-1185">Reference proteome</keyword>
<evidence type="ECO:0000256" key="1">
    <source>
        <dbReference type="ARBA" id="ARBA00006484"/>
    </source>
</evidence>
<keyword evidence="2" id="KW-0521">NADP</keyword>
<keyword evidence="3" id="KW-0560">Oxidoreductase</keyword>
<protein>
    <recommendedName>
        <fullName evidence="6">NADP-dependent mannitol dehydrogenase</fullName>
        <ecNumber evidence="5">1.1.1.138</ecNumber>
    </recommendedName>
</protein>
<dbReference type="Pfam" id="PF13561">
    <property type="entry name" value="adh_short_C2"/>
    <property type="match status" value="1"/>
</dbReference>
<organism evidence="7 8">
    <name type="scientific">Cryoendolithus antarcticus</name>
    <dbReference type="NCBI Taxonomy" id="1507870"/>
    <lineage>
        <taxon>Eukaryota</taxon>
        <taxon>Fungi</taxon>
        <taxon>Dikarya</taxon>
        <taxon>Ascomycota</taxon>
        <taxon>Pezizomycotina</taxon>
        <taxon>Dothideomycetes</taxon>
        <taxon>Dothideomycetidae</taxon>
        <taxon>Cladosporiales</taxon>
        <taxon>Cladosporiaceae</taxon>
        <taxon>Cryoendolithus</taxon>
    </lineage>
</organism>
<dbReference type="FunFam" id="3.40.50.720:FF:000090">
    <property type="entry name" value="NADP-dependent mannitol dehydrogenase"/>
    <property type="match status" value="1"/>
</dbReference>
<dbReference type="PRINTS" id="PR00080">
    <property type="entry name" value="SDRFAMILY"/>
</dbReference>
<dbReference type="PANTHER" id="PTHR43008">
    <property type="entry name" value="BENZIL REDUCTASE"/>
    <property type="match status" value="1"/>
</dbReference>
<comment type="similarity">
    <text evidence="1">Belongs to the short-chain dehydrogenases/reductases (SDR) family.</text>
</comment>
<dbReference type="AlphaFoldDB" id="A0A1V8TVD5"/>
<dbReference type="PROSITE" id="PS00061">
    <property type="entry name" value="ADH_SHORT"/>
    <property type="match status" value="1"/>
</dbReference>
<dbReference type="GO" id="GO:0050664">
    <property type="term" value="F:oxidoreductase activity, acting on NAD(P)H, oxygen as acceptor"/>
    <property type="evidence" value="ECO:0007669"/>
    <property type="project" value="TreeGrafter"/>
</dbReference>
<name>A0A1V8TVD5_9PEZI</name>
<reference evidence="8" key="1">
    <citation type="submission" date="2017-03" db="EMBL/GenBank/DDBJ databases">
        <title>Genomes of endolithic fungi from Antarctica.</title>
        <authorList>
            <person name="Coleine C."/>
            <person name="Masonjones S."/>
            <person name="Stajich J.E."/>
        </authorList>
    </citation>
    <scope>NUCLEOTIDE SEQUENCE [LARGE SCALE GENOMIC DNA]</scope>
    <source>
        <strain evidence="8">CCFEE 5527</strain>
    </source>
</reference>
<dbReference type="EC" id="1.1.1.138" evidence="5"/>
<sequence length="352" mass="37532">MTKLDHDTIAEGGIGASITGRNNSLLNGYSIDLTIIMVRGIPIHLASFKAEDKKPSPTTSPEDASMHNGIFHEYNTTAPKSSSIHDLFSLKHKTAIVSGAGAGIGLEVARALAEAGANVAIWYHSNKDAIDKAAAIEQEFGVKGTSRAYQVDVTSASAVKDAIEAQVSDFNNRLDIFVANAGIPWTQGRMIDGQLSHYHNVVSTDLDSVFYCAQAAGEVWRRQYTASASKTLQNYSGGSFVATASMSGHIANIPQLQSAYNAAKAGVIHLVRSLAVEWVKFARANSVSPGYINTEISKFIPPETKGIWRGKIPMGREGEPGELKGAYLYLASDASSYTTGTDIRADGGYTAV</sequence>
<dbReference type="Proteomes" id="UP000192596">
    <property type="component" value="Unassembled WGS sequence"/>
</dbReference>
<dbReference type="OrthoDB" id="1888931at2759"/>
<comment type="catalytic activity">
    <reaction evidence="4">
        <text>D-mannitol + NADP(+) = D-fructose + NADPH + H(+)</text>
        <dbReference type="Rhea" id="RHEA:16765"/>
        <dbReference type="ChEBI" id="CHEBI:15378"/>
        <dbReference type="ChEBI" id="CHEBI:16899"/>
        <dbReference type="ChEBI" id="CHEBI:37721"/>
        <dbReference type="ChEBI" id="CHEBI:57783"/>
        <dbReference type="ChEBI" id="CHEBI:58349"/>
        <dbReference type="EC" id="1.1.1.138"/>
    </reaction>
    <physiologicalReaction direction="left-to-right" evidence="4">
        <dbReference type="Rhea" id="RHEA:16766"/>
    </physiologicalReaction>
    <physiologicalReaction direction="right-to-left" evidence="4">
        <dbReference type="Rhea" id="RHEA:16767"/>
    </physiologicalReaction>
</comment>
<dbReference type="GO" id="GO:0019594">
    <property type="term" value="P:mannitol metabolic process"/>
    <property type="evidence" value="ECO:0007669"/>
    <property type="project" value="UniProtKB-ARBA"/>
</dbReference>
<dbReference type="PANTHER" id="PTHR43008:SF13">
    <property type="entry name" value="L-XYLULOSE REDUCTASE-RELATED"/>
    <property type="match status" value="1"/>
</dbReference>
<evidence type="ECO:0000256" key="4">
    <source>
        <dbReference type="ARBA" id="ARBA00051683"/>
    </source>
</evidence>
<evidence type="ECO:0000256" key="6">
    <source>
        <dbReference type="ARBA" id="ARBA00069279"/>
    </source>
</evidence>
<dbReference type="EMBL" id="NAJO01000001">
    <property type="protein sequence ID" value="OQO15283.1"/>
    <property type="molecule type" value="Genomic_DNA"/>
</dbReference>
<evidence type="ECO:0000256" key="3">
    <source>
        <dbReference type="ARBA" id="ARBA00023002"/>
    </source>
</evidence>
<dbReference type="Gene3D" id="3.40.50.720">
    <property type="entry name" value="NAD(P)-binding Rossmann-like Domain"/>
    <property type="match status" value="1"/>
</dbReference>
<comment type="caution">
    <text evidence="7">The sequence shown here is derived from an EMBL/GenBank/DDBJ whole genome shotgun (WGS) entry which is preliminary data.</text>
</comment>
<accession>A0A1V8TVD5</accession>
<evidence type="ECO:0000313" key="8">
    <source>
        <dbReference type="Proteomes" id="UP000192596"/>
    </source>
</evidence>
<proteinExistence type="inferred from homology"/>
<evidence type="ECO:0000256" key="5">
    <source>
        <dbReference type="ARBA" id="ARBA00066645"/>
    </source>
</evidence>
<dbReference type="InterPro" id="IPR036291">
    <property type="entry name" value="NAD(P)-bd_dom_sf"/>
</dbReference>
<dbReference type="STRING" id="1507870.A0A1V8TVD5"/>
<evidence type="ECO:0000313" key="7">
    <source>
        <dbReference type="EMBL" id="OQO15283.1"/>
    </source>
</evidence>
<dbReference type="InterPro" id="IPR002347">
    <property type="entry name" value="SDR_fam"/>
</dbReference>
<dbReference type="InterPro" id="IPR020904">
    <property type="entry name" value="Sc_DH/Rdtase_CS"/>
</dbReference>
<evidence type="ECO:0000256" key="2">
    <source>
        <dbReference type="ARBA" id="ARBA00022857"/>
    </source>
</evidence>
<gene>
    <name evidence="7" type="ORF">B0A48_00666</name>
</gene>